<gene>
    <name evidence="1" type="ORF">E5329_11480</name>
</gene>
<proteinExistence type="predicted"/>
<dbReference type="EMBL" id="SRYA01000020">
    <property type="protein sequence ID" value="TGY96086.1"/>
    <property type="molecule type" value="Genomic_DNA"/>
</dbReference>
<keyword evidence="2" id="KW-1185">Reference proteome</keyword>
<comment type="caution">
    <text evidence="1">The sequence shown here is derived from an EMBL/GenBank/DDBJ whole genome shotgun (WGS) entry which is preliminary data.</text>
</comment>
<sequence length="87" mass="10145">MHMFLISKKQTAHATAYSSLLDDLEKAQYDLALAYNRFENAMDPDLIDCCIYQVKALQMRYKFLLTKAKQFDEEDSYAKNPLELSEP</sequence>
<name>A0AC61RWU3_9FIRM</name>
<reference evidence="1" key="1">
    <citation type="submission" date="2019-04" db="EMBL/GenBank/DDBJ databases">
        <title>Microbes associate with the intestines of laboratory mice.</title>
        <authorList>
            <person name="Navarre W."/>
            <person name="Wong E."/>
            <person name="Huang K."/>
            <person name="Tropini C."/>
            <person name="Ng K."/>
            <person name="Yu B."/>
        </authorList>
    </citation>
    <scope>NUCLEOTIDE SEQUENCE</scope>
    <source>
        <strain evidence="1">NM01_1-7b</strain>
    </source>
</reference>
<accession>A0AC61RWU3</accession>
<protein>
    <submittedName>
        <fullName evidence="1">DUF2508 family protein</fullName>
    </submittedName>
</protein>
<dbReference type="Proteomes" id="UP000304953">
    <property type="component" value="Unassembled WGS sequence"/>
</dbReference>
<evidence type="ECO:0000313" key="2">
    <source>
        <dbReference type="Proteomes" id="UP000304953"/>
    </source>
</evidence>
<evidence type="ECO:0000313" key="1">
    <source>
        <dbReference type="EMBL" id="TGY96086.1"/>
    </source>
</evidence>
<organism evidence="1 2">
    <name type="scientific">Petralouisia muris</name>
    <dbReference type="NCBI Taxonomy" id="3032872"/>
    <lineage>
        <taxon>Bacteria</taxon>
        <taxon>Bacillati</taxon>
        <taxon>Bacillota</taxon>
        <taxon>Clostridia</taxon>
        <taxon>Lachnospirales</taxon>
        <taxon>Lachnospiraceae</taxon>
        <taxon>Petralouisia</taxon>
    </lineage>
</organism>